<comment type="caution">
    <text evidence="9">The sequence shown here is derived from an EMBL/GenBank/DDBJ whole genome shotgun (WGS) entry which is preliminary data.</text>
</comment>
<evidence type="ECO:0000256" key="5">
    <source>
        <dbReference type="ARBA" id="ARBA00023242"/>
    </source>
</evidence>
<dbReference type="InterPro" id="IPR036864">
    <property type="entry name" value="Zn2-C6_fun-type_DNA-bd_sf"/>
</dbReference>
<dbReference type="CDD" id="cd00067">
    <property type="entry name" value="GAL4"/>
    <property type="match status" value="1"/>
</dbReference>
<dbReference type="OrthoDB" id="5600212at2759"/>
<evidence type="ECO:0000313" key="10">
    <source>
        <dbReference type="Proteomes" id="UP000824998"/>
    </source>
</evidence>
<dbReference type="Gene3D" id="4.10.240.10">
    <property type="entry name" value="Zn(2)-C6 fungal-type DNA-binding domain"/>
    <property type="match status" value="1"/>
</dbReference>
<feature type="region of interest" description="Disordered" evidence="7">
    <location>
        <begin position="1"/>
        <end position="48"/>
    </location>
</feature>
<dbReference type="SMART" id="SM00906">
    <property type="entry name" value="Fungal_trans"/>
    <property type="match status" value="1"/>
</dbReference>
<dbReference type="Proteomes" id="UP000824998">
    <property type="component" value="Unassembled WGS sequence"/>
</dbReference>
<keyword evidence="4" id="KW-0804">Transcription</keyword>
<evidence type="ECO:0000256" key="7">
    <source>
        <dbReference type="SAM" id="MobiDB-lite"/>
    </source>
</evidence>
<dbReference type="SMART" id="SM00066">
    <property type="entry name" value="GAL4"/>
    <property type="match status" value="1"/>
</dbReference>
<feature type="coiled-coil region" evidence="6">
    <location>
        <begin position="93"/>
        <end position="120"/>
    </location>
</feature>
<comment type="subcellular location">
    <subcellularLocation>
        <location evidence="1">Nucleus</location>
    </subcellularLocation>
</comment>
<gene>
    <name evidence="9" type="ORF">BJ875DRAFT_466477</name>
</gene>
<dbReference type="PANTHER" id="PTHR47338:SF10">
    <property type="entry name" value="TRANSCRIPTION FACTOR DOMAIN-CONTAINING PROTEIN-RELATED"/>
    <property type="match status" value="1"/>
</dbReference>
<feature type="region of interest" description="Disordered" evidence="7">
    <location>
        <begin position="682"/>
        <end position="717"/>
    </location>
</feature>
<dbReference type="GO" id="GO:0005634">
    <property type="term" value="C:nucleus"/>
    <property type="evidence" value="ECO:0007669"/>
    <property type="project" value="UniProtKB-SubCell"/>
</dbReference>
<keyword evidence="10" id="KW-1185">Reference proteome</keyword>
<evidence type="ECO:0000313" key="9">
    <source>
        <dbReference type="EMBL" id="KAG9232542.1"/>
    </source>
</evidence>
<feature type="region of interest" description="Disordered" evidence="7">
    <location>
        <begin position="811"/>
        <end position="838"/>
    </location>
</feature>
<dbReference type="GO" id="GO:0003677">
    <property type="term" value="F:DNA binding"/>
    <property type="evidence" value="ECO:0007669"/>
    <property type="project" value="InterPro"/>
</dbReference>
<dbReference type="InterPro" id="IPR001138">
    <property type="entry name" value="Zn2Cys6_DnaBD"/>
</dbReference>
<dbReference type="GO" id="GO:0006351">
    <property type="term" value="P:DNA-templated transcription"/>
    <property type="evidence" value="ECO:0007669"/>
    <property type="project" value="InterPro"/>
</dbReference>
<dbReference type="PROSITE" id="PS00463">
    <property type="entry name" value="ZN2_CY6_FUNGAL_1"/>
    <property type="match status" value="1"/>
</dbReference>
<proteinExistence type="predicted"/>
<dbReference type="Pfam" id="PF00172">
    <property type="entry name" value="Zn_clus"/>
    <property type="match status" value="1"/>
</dbReference>
<protein>
    <submittedName>
        <fullName evidence="9">Fungal-specific transcription factor domain-containing protein</fullName>
    </submittedName>
</protein>
<dbReference type="GO" id="GO:0008270">
    <property type="term" value="F:zinc ion binding"/>
    <property type="evidence" value="ECO:0007669"/>
    <property type="project" value="InterPro"/>
</dbReference>
<dbReference type="PROSITE" id="PS50048">
    <property type="entry name" value="ZN2_CY6_FUNGAL_2"/>
    <property type="match status" value="1"/>
</dbReference>
<dbReference type="EMBL" id="MU251543">
    <property type="protein sequence ID" value="KAG9232542.1"/>
    <property type="molecule type" value="Genomic_DNA"/>
</dbReference>
<evidence type="ECO:0000256" key="2">
    <source>
        <dbReference type="ARBA" id="ARBA00022723"/>
    </source>
</evidence>
<dbReference type="InterPro" id="IPR050815">
    <property type="entry name" value="TF_fung"/>
</dbReference>
<evidence type="ECO:0000256" key="6">
    <source>
        <dbReference type="SAM" id="Coils"/>
    </source>
</evidence>
<reference evidence="9" key="1">
    <citation type="journal article" date="2021" name="IMA Fungus">
        <title>Genomic characterization of three marine fungi, including Emericellopsis atlantica sp. nov. with signatures of a generalist lifestyle and marine biomass degradation.</title>
        <authorList>
            <person name="Hagestad O.C."/>
            <person name="Hou L."/>
            <person name="Andersen J.H."/>
            <person name="Hansen E.H."/>
            <person name="Altermark B."/>
            <person name="Li C."/>
            <person name="Kuhnert E."/>
            <person name="Cox R.J."/>
            <person name="Crous P.W."/>
            <person name="Spatafora J.W."/>
            <person name="Lail K."/>
            <person name="Amirebrahimi M."/>
            <person name="Lipzen A."/>
            <person name="Pangilinan J."/>
            <person name="Andreopoulos W."/>
            <person name="Hayes R.D."/>
            <person name="Ng V."/>
            <person name="Grigoriev I.V."/>
            <person name="Jackson S.A."/>
            <person name="Sutton T.D.S."/>
            <person name="Dobson A.D.W."/>
            <person name="Rama T."/>
        </authorList>
    </citation>
    <scope>NUCLEOTIDE SEQUENCE</scope>
    <source>
        <strain evidence="9">TRa018bII</strain>
    </source>
</reference>
<dbReference type="SUPFAM" id="SSF57701">
    <property type="entry name" value="Zn2/Cys6 DNA-binding domain"/>
    <property type="match status" value="1"/>
</dbReference>
<dbReference type="CDD" id="cd12148">
    <property type="entry name" value="fungal_TF_MHR"/>
    <property type="match status" value="1"/>
</dbReference>
<evidence type="ECO:0000259" key="8">
    <source>
        <dbReference type="PROSITE" id="PS50048"/>
    </source>
</evidence>
<keyword evidence="6" id="KW-0175">Coiled coil</keyword>
<evidence type="ECO:0000256" key="1">
    <source>
        <dbReference type="ARBA" id="ARBA00004123"/>
    </source>
</evidence>
<organism evidence="9 10">
    <name type="scientific">Amylocarpus encephaloides</name>
    <dbReference type="NCBI Taxonomy" id="45428"/>
    <lineage>
        <taxon>Eukaryota</taxon>
        <taxon>Fungi</taxon>
        <taxon>Dikarya</taxon>
        <taxon>Ascomycota</taxon>
        <taxon>Pezizomycotina</taxon>
        <taxon>Leotiomycetes</taxon>
        <taxon>Helotiales</taxon>
        <taxon>Helotiales incertae sedis</taxon>
        <taxon>Amylocarpus</taxon>
    </lineage>
</organism>
<feature type="compositionally biased region" description="Polar residues" evidence="7">
    <location>
        <begin position="701"/>
        <end position="714"/>
    </location>
</feature>
<feature type="compositionally biased region" description="Low complexity" evidence="7">
    <location>
        <begin position="26"/>
        <end position="40"/>
    </location>
</feature>
<dbReference type="PANTHER" id="PTHR47338">
    <property type="entry name" value="ZN(II)2CYS6 TRANSCRIPTION FACTOR (EUROFUNG)-RELATED"/>
    <property type="match status" value="1"/>
</dbReference>
<dbReference type="GO" id="GO:0000981">
    <property type="term" value="F:DNA-binding transcription factor activity, RNA polymerase II-specific"/>
    <property type="evidence" value="ECO:0007669"/>
    <property type="project" value="InterPro"/>
</dbReference>
<dbReference type="AlphaFoldDB" id="A0A9P8C3X0"/>
<feature type="region of interest" description="Disordered" evidence="7">
    <location>
        <begin position="753"/>
        <end position="786"/>
    </location>
</feature>
<dbReference type="InterPro" id="IPR007219">
    <property type="entry name" value="XnlR_reg_dom"/>
</dbReference>
<evidence type="ECO:0000256" key="4">
    <source>
        <dbReference type="ARBA" id="ARBA00023163"/>
    </source>
</evidence>
<dbReference type="Pfam" id="PF04082">
    <property type="entry name" value="Fungal_trans"/>
    <property type="match status" value="1"/>
</dbReference>
<accession>A0A9P8C3X0</accession>
<keyword evidence="2" id="KW-0479">Metal-binding</keyword>
<feature type="domain" description="Zn(2)-C6 fungal-type" evidence="8">
    <location>
        <begin position="56"/>
        <end position="86"/>
    </location>
</feature>
<evidence type="ECO:0000256" key="3">
    <source>
        <dbReference type="ARBA" id="ARBA00023015"/>
    </source>
</evidence>
<keyword evidence="5" id="KW-0539">Nucleus</keyword>
<keyword evidence="3" id="KW-0805">Transcription regulation</keyword>
<sequence>MSAEPAETNPEKASTPIEASAVRQCSKSSSSAFPSTPTSADTNAGADGKPLDKTISCVSCRKRKLKCDRVKPRCGTCTRLRHECEFPERRRNIGSKRRNMKELEARLAQVETQLVSETMAQKNIPATSNPNPDQAWSMPHEDVDTNIDDSILDSCFENEQFDFGFLSDPLSIPIITPPPLSQEVISLGLDEPLPPQDMIDSLHETYFDKFHPTLPIMHKFRYFAALDRAPHMRPPICLRYAIWTMAASLSDDYLSYEEIFYRRARKYLDAAEMKGFGETFVSIYHAQTWSLIAHYEAKKTYFSRSWMSVGRMVRLVHMLGLHRIDSGSADIKQIILPPRDWIETEERRRAFWAAFYGDRWASSGTGWPMLINEKEIMTNLPASEPSFESGMEEKTITLAEALTPAGAPFVSTFGGVILSSALFGHNFQHLHWGGSDDRPEDYANGEFWKRHRRMDNVLSNTFMFLPDHLRIPGGQHNMSVIFLHMNIHASTICLHQAGILTAEKYKIDEAVIKQSQARSLMSAQEIANIMRTCSHIDASRINSWMGFCLYVAGGVTLHDVMNKDPSPQSLGNLEFILAALNALGHRHAITKHFTAQLELDIEASGLDKGRRPSCPSPIWTTDPNVLNPPINNMLETVGDKEDLVKATWPNDRVPSVPTIGLLAERSGRPMTLGEVHSFANAARDRQPPSGKRVKASVVSGADSTTPPEGTNNAPIQLGGDGDSTAAETFKFWKVQPESGLNNLVWRHRLPSFTPIQSPNDDPQTSESSTAYPNTKLRFDSLPSFTPPTQFPFRRQAQDRENLLAQRSAPVTLPMTTGPMWPDPGPPQQNSEAEPPGFYMPNPTFFDGSTLRVPVTQDTGFQSSADYDILLNDMNWDSQPNQGHNQQN</sequence>
<feature type="compositionally biased region" description="Polar residues" evidence="7">
    <location>
        <begin position="753"/>
        <end position="772"/>
    </location>
</feature>
<name>A0A9P8C3X0_9HELO</name>